<accession>A0A1G2T7Y6</accession>
<evidence type="ECO:0000256" key="2">
    <source>
        <dbReference type="ARBA" id="ARBA00022840"/>
    </source>
</evidence>
<evidence type="ECO:0000313" key="5">
    <source>
        <dbReference type="EMBL" id="OHA92889.1"/>
    </source>
</evidence>
<dbReference type="GO" id="GO:0004519">
    <property type="term" value="F:endonuclease activity"/>
    <property type="evidence" value="ECO:0007669"/>
    <property type="project" value="InterPro"/>
</dbReference>
<dbReference type="GO" id="GO:0005524">
    <property type="term" value="F:ATP binding"/>
    <property type="evidence" value="ECO:0007669"/>
    <property type="project" value="UniProtKB-UniRule"/>
</dbReference>
<evidence type="ECO:0000259" key="4">
    <source>
        <dbReference type="PROSITE" id="PS51161"/>
    </source>
</evidence>
<dbReference type="CDD" id="cd22308">
    <property type="entry name" value="Af1548-like"/>
    <property type="match status" value="1"/>
</dbReference>
<dbReference type="InterPro" id="IPR011335">
    <property type="entry name" value="Restrct_endonuc-II-like"/>
</dbReference>
<proteinExistence type="predicted"/>
<sequence length="290" mass="32880">MDKNNNDLAPNLSTEQEPLYIIKADGTRELFEVSKLEESLLNSGASKKTANDVISHVTSELTDNMTTKEIYTHAFEILHREEKPVALKYSLRHAIMELGPSGFPFEDFVAEIFRAKGFEAKTGQVVKGFCVEHEIDVVAWNEEKLIMVEAKFHNELGIKSDLKVVLYVKARFDDLHKMTFSYGKERQLDEAWLMTNTKFSSTAIEYGSCQGGLHMVGWNYPPVGNLHDMILEAKLHPLTCLTSLNGREKKVLLDQGIVLCKTLRDNPDLLNTLGFKENEIVKVMEEIKTL</sequence>
<dbReference type="Gene3D" id="3.40.1350.10">
    <property type="match status" value="1"/>
</dbReference>
<comment type="caution">
    <text evidence="5">The sequence shown here is derived from an EMBL/GenBank/DDBJ whole genome shotgun (WGS) entry which is preliminary data.</text>
</comment>
<feature type="domain" description="ATP-cone" evidence="4">
    <location>
        <begin position="19"/>
        <end position="100"/>
    </location>
</feature>
<name>A0A1G2T7Y6_9BACT</name>
<dbReference type="SUPFAM" id="SSF52980">
    <property type="entry name" value="Restriction endonuclease-like"/>
    <property type="match status" value="1"/>
</dbReference>
<evidence type="ECO:0000256" key="3">
    <source>
        <dbReference type="PROSITE-ProRule" id="PRU00492"/>
    </source>
</evidence>
<dbReference type="InterPro" id="IPR007560">
    <property type="entry name" value="Restrct_endonuc_IV_Mrr"/>
</dbReference>
<dbReference type="Proteomes" id="UP000179264">
    <property type="component" value="Unassembled WGS sequence"/>
</dbReference>
<dbReference type="AlphaFoldDB" id="A0A1G2T7Y6"/>
<dbReference type="PROSITE" id="PS51161">
    <property type="entry name" value="ATP_CONE"/>
    <property type="match status" value="1"/>
</dbReference>
<dbReference type="GO" id="GO:0003677">
    <property type="term" value="F:DNA binding"/>
    <property type="evidence" value="ECO:0007669"/>
    <property type="project" value="InterPro"/>
</dbReference>
<dbReference type="GO" id="GO:0009307">
    <property type="term" value="P:DNA restriction-modification system"/>
    <property type="evidence" value="ECO:0007669"/>
    <property type="project" value="InterPro"/>
</dbReference>
<keyword evidence="2 3" id="KW-0067">ATP-binding</keyword>
<protein>
    <recommendedName>
        <fullName evidence="4">ATP-cone domain-containing protein</fullName>
    </recommendedName>
</protein>
<dbReference type="EMBL" id="MHVL01000032">
    <property type="protein sequence ID" value="OHA92889.1"/>
    <property type="molecule type" value="Genomic_DNA"/>
</dbReference>
<organism evidence="5 6">
    <name type="scientific">Candidatus Zambryskibacteria bacterium RIFCSPHIGHO2_02_38_10.5</name>
    <dbReference type="NCBI Taxonomy" id="1802742"/>
    <lineage>
        <taxon>Bacteria</taxon>
        <taxon>Candidatus Zambryskiibacteriota</taxon>
    </lineage>
</organism>
<dbReference type="InterPro" id="IPR005144">
    <property type="entry name" value="ATP-cone_dom"/>
</dbReference>
<dbReference type="Pfam" id="PF04471">
    <property type="entry name" value="Mrr_cat"/>
    <property type="match status" value="1"/>
</dbReference>
<reference evidence="5 6" key="1">
    <citation type="journal article" date="2016" name="Nat. Commun.">
        <title>Thousands of microbial genomes shed light on interconnected biogeochemical processes in an aquifer system.</title>
        <authorList>
            <person name="Anantharaman K."/>
            <person name="Brown C.T."/>
            <person name="Hug L.A."/>
            <person name="Sharon I."/>
            <person name="Castelle C.J."/>
            <person name="Probst A.J."/>
            <person name="Thomas B.C."/>
            <person name="Singh A."/>
            <person name="Wilkins M.J."/>
            <person name="Karaoz U."/>
            <person name="Brodie E.L."/>
            <person name="Williams K.H."/>
            <person name="Hubbard S.S."/>
            <person name="Banfield J.F."/>
        </authorList>
    </citation>
    <scope>NUCLEOTIDE SEQUENCE [LARGE SCALE GENOMIC DNA]</scope>
</reference>
<keyword evidence="1 3" id="KW-0547">Nucleotide-binding</keyword>
<dbReference type="InterPro" id="IPR011856">
    <property type="entry name" value="tRNA_endonuc-like_dom_sf"/>
</dbReference>
<gene>
    <name evidence="5" type="ORF">A2W58_00020</name>
</gene>
<dbReference type="Pfam" id="PF03477">
    <property type="entry name" value="ATP-cone"/>
    <property type="match status" value="1"/>
</dbReference>
<evidence type="ECO:0000256" key="1">
    <source>
        <dbReference type="ARBA" id="ARBA00022741"/>
    </source>
</evidence>
<evidence type="ECO:0000313" key="6">
    <source>
        <dbReference type="Proteomes" id="UP000179264"/>
    </source>
</evidence>